<keyword evidence="2" id="KW-0540">Nuclease</keyword>
<keyword evidence="3" id="KW-1185">Reference proteome</keyword>
<evidence type="ECO:0000313" key="3">
    <source>
        <dbReference type="Proteomes" id="UP000199320"/>
    </source>
</evidence>
<evidence type="ECO:0000259" key="1">
    <source>
        <dbReference type="SMART" id="SM00507"/>
    </source>
</evidence>
<reference evidence="3" key="1">
    <citation type="submission" date="2016-10" db="EMBL/GenBank/DDBJ databases">
        <authorList>
            <person name="Varghese N."/>
            <person name="Submissions S."/>
        </authorList>
    </citation>
    <scope>NUCLEOTIDE SEQUENCE [LARGE SCALE GENOMIC DNA]</scope>
    <source>
        <strain evidence="3">CDM_6</strain>
    </source>
</reference>
<dbReference type="CDD" id="cd00085">
    <property type="entry name" value="HNHc"/>
    <property type="match status" value="1"/>
</dbReference>
<evidence type="ECO:0000313" key="2">
    <source>
        <dbReference type="EMBL" id="SET50853.1"/>
    </source>
</evidence>
<dbReference type="Proteomes" id="UP000199320">
    <property type="component" value="Unassembled WGS sequence"/>
</dbReference>
<dbReference type="GO" id="GO:0004519">
    <property type="term" value="F:endonuclease activity"/>
    <property type="evidence" value="ECO:0007669"/>
    <property type="project" value="UniProtKB-KW"/>
</dbReference>
<dbReference type="GO" id="GO:0003676">
    <property type="term" value="F:nucleic acid binding"/>
    <property type="evidence" value="ECO:0007669"/>
    <property type="project" value="InterPro"/>
</dbReference>
<gene>
    <name evidence="2" type="ORF">SAMN04488694_107178</name>
</gene>
<protein>
    <submittedName>
        <fullName evidence="2">HNH endonuclease</fullName>
    </submittedName>
</protein>
<dbReference type="InterPro" id="IPR003615">
    <property type="entry name" value="HNH_nuc"/>
</dbReference>
<dbReference type="Pfam" id="PF01844">
    <property type="entry name" value="HNH"/>
    <property type="match status" value="1"/>
</dbReference>
<dbReference type="Pfam" id="PF18780">
    <property type="entry name" value="HNH_repeat"/>
    <property type="match status" value="4"/>
</dbReference>
<sequence>MSAKITRKDLVAELERLAADLGKTPTTSDINEHAKFSYQPYYNEFDSFDDALAEADLEREPRQQGLSRDELLDAIRELADDVGGTPTKADMNEHGRYSTQPYYNKFDGWNDAVEQADLEPNHREDITDAELLQALRDAADKLGREPLFVEAKEVTGYSGSMYHERFGSWLEAREQAGLSGTQQSYGRRVDRDELLADLERLGEMFGRAPTQPEIRDYGKHSHMAYYRHFKSLRSALEKAGFDLDKSSREWPDDYPTDWRCRAECVRKRDDYQCVACDMTNNDHREKYSECLHVHHVATDDGSPDALENLVTLCKSCHAKWDRLKADPRR</sequence>
<accession>A0A1I0EZC1</accession>
<dbReference type="AlphaFoldDB" id="A0A1I0EZC1"/>
<dbReference type="Gene3D" id="1.10.30.50">
    <property type="match status" value="1"/>
</dbReference>
<dbReference type="GO" id="GO:0008270">
    <property type="term" value="F:zinc ion binding"/>
    <property type="evidence" value="ECO:0007669"/>
    <property type="project" value="InterPro"/>
</dbReference>
<dbReference type="OrthoDB" id="11472at2157"/>
<dbReference type="InterPro" id="IPR002711">
    <property type="entry name" value="HNH"/>
</dbReference>
<keyword evidence="2" id="KW-0378">Hydrolase</keyword>
<organism evidence="2 3">
    <name type="scientific">Natrinema hispanicum</name>
    <dbReference type="NCBI Taxonomy" id="392421"/>
    <lineage>
        <taxon>Archaea</taxon>
        <taxon>Methanobacteriati</taxon>
        <taxon>Methanobacteriota</taxon>
        <taxon>Stenosarchaea group</taxon>
        <taxon>Halobacteria</taxon>
        <taxon>Halobacteriales</taxon>
        <taxon>Natrialbaceae</taxon>
        <taxon>Natrinema</taxon>
    </lineage>
</organism>
<dbReference type="RefSeq" id="WP_092932411.1">
    <property type="nucleotide sequence ID" value="NZ_FOIC01000007.1"/>
</dbReference>
<dbReference type="STRING" id="392421.SAMN04488694_107178"/>
<name>A0A1I0EZC1_9EURY</name>
<proteinExistence type="predicted"/>
<dbReference type="InterPro" id="IPR041025">
    <property type="entry name" value="HNH_repeat"/>
</dbReference>
<keyword evidence="2" id="KW-0255">Endonuclease</keyword>
<dbReference type="SMART" id="SM00507">
    <property type="entry name" value="HNHc"/>
    <property type="match status" value="1"/>
</dbReference>
<dbReference type="EMBL" id="FOIC01000007">
    <property type="protein sequence ID" value="SET50853.1"/>
    <property type="molecule type" value="Genomic_DNA"/>
</dbReference>
<feature type="domain" description="HNH nuclease" evidence="1">
    <location>
        <begin position="261"/>
        <end position="318"/>
    </location>
</feature>